<keyword evidence="4" id="KW-1185">Reference proteome</keyword>
<reference evidence="3 4" key="1">
    <citation type="journal article" date="2017" name="Gigascience">
        <title>Genome sequence of the small brown planthopper, Laodelphax striatellus.</title>
        <authorList>
            <person name="Zhu J."/>
            <person name="Jiang F."/>
            <person name="Wang X."/>
            <person name="Yang P."/>
            <person name="Bao Y."/>
            <person name="Zhao W."/>
            <person name="Wang W."/>
            <person name="Lu H."/>
            <person name="Wang Q."/>
            <person name="Cui N."/>
            <person name="Li J."/>
            <person name="Chen X."/>
            <person name="Luo L."/>
            <person name="Yu J."/>
            <person name="Kang L."/>
            <person name="Cui F."/>
        </authorList>
    </citation>
    <scope>NUCLEOTIDE SEQUENCE [LARGE SCALE GENOMIC DNA]</scope>
    <source>
        <strain evidence="3">Lst14</strain>
    </source>
</reference>
<dbReference type="SMR" id="A0A482WVC6"/>
<dbReference type="PANTHER" id="PTHR15726">
    <property type="entry name" value="RAB11-FAMILY INTERACTING PROTEIN"/>
    <property type="match status" value="1"/>
</dbReference>
<evidence type="ECO:0000256" key="1">
    <source>
        <dbReference type="SAM" id="Coils"/>
    </source>
</evidence>
<dbReference type="GO" id="GO:0030496">
    <property type="term" value="C:midbody"/>
    <property type="evidence" value="ECO:0007669"/>
    <property type="project" value="TreeGrafter"/>
</dbReference>
<comment type="caution">
    <text evidence="3">The sequence shown here is derived from an EMBL/GenBank/DDBJ whole genome shotgun (WGS) entry which is preliminary data.</text>
</comment>
<accession>A0A482WVC6</accession>
<feature type="domain" description="Rab11-FIP3/4" evidence="2">
    <location>
        <begin position="1"/>
        <end position="111"/>
    </location>
</feature>
<dbReference type="EMBL" id="QKKF02023882">
    <property type="protein sequence ID" value="RZF37565.1"/>
    <property type="molecule type" value="Genomic_DNA"/>
</dbReference>
<keyword evidence="1" id="KW-0175">Coiled coil</keyword>
<evidence type="ECO:0000313" key="4">
    <source>
        <dbReference type="Proteomes" id="UP000291343"/>
    </source>
</evidence>
<dbReference type="GO" id="GO:0032154">
    <property type="term" value="C:cleavage furrow"/>
    <property type="evidence" value="ECO:0007669"/>
    <property type="project" value="TreeGrafter"/>
</dbReference>
<dbReference type="Proteomes" id="UP000291343">
    <property type="component" value="Unassembled WGS sequence"/>
</dbReference>
<dbReference type="InParanoid" id="A0A482WVC6"/>
<organism evidence="3 4">
    <name type="scientific">Laodelphax striatellus</name>
    <name type="common">Small brown planthopper</name>
    <name type="synonym">Delphax striatella</name>
    <dbReference type="NCBI Taxonomy" id="195883"/>
    <lineage>
        <taxon>Eukaryota</taxon>
        <taxon>Metazoa</taxon>
        <taxon>Ecdysozoa</taxon>
        <taxon>Arthropoda</taxon>
        <taxon>Hexapoda</taxon>
        <taxon>Insecta</taxon>
        <taxon>Pterygota</taxon>
        <taxon>Neoptera</taxon>
        <taxon>Paraneoptera</taxon>
        <taxon>Hemiptera</taxon>
        <taxon>Auchenorrhyncha</taxon>
        <taxon>Fulgoroidea</taxon>
        <taxon>Delphacidae</taxon>
        <taxon>Criomorphinae</taxon>
        <taxon>Laodelphax</taxon>
    </lineage>
</organism>
<evidence type="ECO:0000259" key="2">
    <source>
        <dbReference type="Pfam" id="PF25450"/>
    </source>
</evidence>
<dbReference type="Pfam" id="PF25450">
    <property type="entry name" value="Rab11-FIP3"/>
    <property type="match status" value="1"/>
</dbReference>
<dbReference type="InterPro" id="IPR057316">
    <property type="entry name" value="Rab11-FIP3/4_dom"/>
</dbReference>
<proteinExistence type="predicted"/>
<name>A0A482WVC6_LAOST</name>
<dbReference type="GO" id="GO:0032456">
    <property type="term" value="P:endocytic recycling"/>
    <property type="evidence" value="ECO:0007669"/>
    <property type="project" value="TreeGrafter"/>
</dbReference>
<dbReference type="OrthoDB" id="418358at2759"/>
<dbReference type="AlphaFoldDB" id="A0A482WVC6"/>
<dbReference type="GO" id="GO:0055038">
    <property type="term" value="C:recycling endosome membrane"/>
    <property type="evidence" value="ECO:0007669"/>
    <property type="project" value="TreeGrafter"/>
</dbReference>
<dbReference type="GO" id="GO:0032465">
    <property type="term" value="P:regulation of cytokinesis"/>
    <property type="evidence" value="ECO:0007669"/>
    <property type="project" value="TreeGrafter"/>
</dbReference>
<evidence type="ECO:0000313" key="3">
    <source>
        <dbReference type="EMBL" id="RZF37565.1"/>
    </source>
</evidence>
<feature type="coiled-coil region" evidence="1">
    <location>
        <begin position="3"/>
        <end position="136"/>
    </location>
</feature>
<sequence>MLEEQLREVELRSEEKLAEEERRHRELVARVDREKQLQVENCAIRLQTLELENNSLRDETGRWRNQLEKMRVDKSRVEDQLIEAESTVTSLREELASAREQERKMRDQAAASQMLVEELSSEVERLQSEKANAEMLAELNRIPSSEPSPAQAQLEALRHQHKIIHI</sequence>
<gene>
    <name evidence="3" type="ORF">LSTR_LSTR015086</name>
</gene>
<dbReference type="GO" id="GO:0030139">
    <property type="term" value="C:endocytic vesicle"/>
    <property type="evidence" value="ECO:0007669"/>
    <property type="project" value="TreeGrafter"/>
</dbReference>
<dbReference type="InterPro" id="IPR051977">
    <property type="entry name" value="Rab11-interacting_regulator"/>
</dbReference>
<dbReference type="PANTHER" id="PTHR15726:SF7">
    <property type="entry name" value="NUCLEAR FALLOUT, ISOFORM J"/>
    <property type="match status" value="1"/>
</dbReference>
<protein>
    <recommendedName>
        <fullName evidence="2">Rab11-FIP3/4 domain-containing protein</fullName>
    </recommendedName>
</protein>
<dbReference type="STRING" id="195883.A0A482WVC6"/>